<keyword evidence="11" id="KW-0811">Translocation</keyword>
<feature type="compositionally biased region" description="Basic and acidic residues" evidence="13">
    <location>
        <begin position="101"/>
        <end position="126"/>
    </location>
</feature>
<evidence type="ECO:0000313" key="15">
    <source>
        <dbReference type="EMBL" id="SDD56183.1"/>
    </source>
</evidence>
<keyword evidence="16" id="KW-1185">Reference proteome</keyword>
<proteinExistence type="inferred from homology"/>
<comment type="subunit">
    <text evidence="4">Part of the SecDF-YidC-YajC translocase complex. The SecDF-YidC-YajC translocase forms a supercomplex with SecYEG, called the holo-translocon (HTL).</text>
</comment>
<evidence type="ECO:0000256" key="3">
    <source>
        <dbReference type="ARBA" id="ARBA00006742"/>
    </source>
</evidence>
<evidence type="ECO:0000256" key="11">
    <source>
        <dbReference type="ARBA" id="ARBA00023010"/>
    </source>
</evidence>
<evidence type="ECO:0000256" key="10">
    <source>
        <dbReference type="ARBA" id="ARBA00022989"/>
    </source>
</evidence>
<comment type="function">
    <text evidence="1">The SecYEG-SecDF-YajC-YidC holo-translocon (HTL) protein secretase/insertase is a supercomplex required for protein secretion, insertion of proteins into membranes, and assembly of membrane protein complexes. While the SecYEG complex is essential for assembly of a number of proteins and complexes, the SecDF-YajC-YidC subcomplex facilitates these functions.</text>
</comment>
<dbReference type="STRING" id="637679.GCA_001550055_02544"/>
<gene>
    <name evidence="15" type="ORF">SAMN04488071_0829</name>
</gene>
<protein>
    <recommendedName>
        <fullName evidence="5">Sec translocon accessory complex subunit YajC</fullName>
    </recommendedName>
</protein>
<dbReference type="GO" id="GO:0005886">
    <property type="term" value="C:plasma membrane"/>
    <property type="evidence" value="ECO:0007669"/>
    <property type="project" value="UniProtKB-SubCell"/>
</dbReference>
<evidence type="ECO:0000313" key="16">
    <source>
        <dbReference type="Proteomes" id="UP000183685"/>
    </source>
</evidence>
<feature type="transmembrane region" description="Helical" evidence="14">
    <location>
        <begin position="20"/>
        <end position="38"/>
    </location>
</feature>
<dbReference type="PANTHER" id="PTHR33909:SF1">
    <property type="entry name" value="SEC TRANSLOCON ACCESSORY COMPLEX SUBUNIT YAJC"/>
    <property type="match status" value="1"/>
</dbReference>
<dbReference type="PRINTS" id="PR01853">
    <property type="entry name" value="YAJCTRNLCASE"/>
</dbReference>
<evidence type="ECO:0000256" key="13">
    <source>
        <dbReference type="SAM" id="MobiDB-lite"/>
    </source>
</evidence>
<keyword evidence="6" id="KW-0813">Transport</keyword>
<dbReference type="Pfam" id="PF02699">
    <property type="entry name" value="YajC"/>
    <property type="match status" value="1"/>
</dbReference>
<evidence type="ECO:0000256" key="12">
    <source>
        <dbReference type="ARBA" id="ARBA00023136"/>
    </source>
</evidence>
<evidence type="ECO:0000256" key="6">
    <source>
        <dbReference type="ARBA" id="ARBA00022448"/>
    </source>
</evidence>
<dbReference type="PANTHER" id="PTHR33909">
    <property type="entry name" value="SEC TRANSLOCON ACCESSORY COMPLEX SUBUNIT YAJC"/>
    <property type="match status" value="1"/>
</dbReference>
<dbReference type="OrthoDB" id="9811406at2"/>
<dbReference type="NCBIfam" id="TIGR00739">
    <property type="entry name" value="yajC"/>
    <property type="match status" value="1"/>
</dbReference>
<comment type="subcellular location">
    <subcellularLocation>
        <location evidence="2">Cell membrane</location>
        <topology evidence="2">Single-pass membrane protein</topology>
    </subcellularLocation>
</comment>
<keyword evidence="7" id="KW-1003">Cell membrane</keyword>
<evidence type="ECO:0000256" key="2">
    <source>
        <dbReference type="ARBA" id="ARBA00004162"/>
    </source>
</evidence>
<evidence type="ECO:0000256" key="1">
    <source>
        <dbReference type="ARBA" id="ARBA00002061"/>
    </source>
</evidence>
<comment type="similarity">
    <text evidence="3">Belongs to the YajC family.</text>
</comment>
<dbReference type="SMART" id="SM01323">
    <property type="entry name" value="YajC"/>
    <property type="match status" value="1"/>
</dbReference>
<keyword evidence="10 14" id="KW-1133">Transmembrane helix</keyword>
<accession>A0A1G6VRZ4</accession>
<dbReference type="AlphaFoldDB" id="A0A1G6VRZ4"/>
<evidence type="ECO:0000256" key="5">
    <source>
        <dbReference type="ARBA" id="ARBA00014962"/>
    </source>
</evidence>
<dbReference type="Proteomes" id="UP000183685">
    <property type="component" value="Unassembled WGS sequence"/>
</dbReference>
<feature type="region of interest" description="Disordered" evidence="13">
    <location>
        <begin position="99"/>
        <end position="126"/>
    </location>
</feature>
<evidence type="ECO:0000256" key="4">
    <source>
        <dbReference type="ARBA" id="ARBA00011718"/>
    </source>
</evidence>
<organism evidence="15 16">
    <name type="scientific">Kordiimonas lacus</name>
    <dbReference type="NCBI Taxonomy" id="637679"/>
    <lineage>
        <taxon>Bacteria</taxon>
        <taxon>Pseudomonadati</taxon>
        <taxon>Pseudomonadota</taxon>
        <taxon>Alphaproteobacteria</taxon>
        <taxon>Kordiimonadales</taxon>
        <taxon>Kordiimonadaceae</taxon>
        <taxon>Kordiimonas</taxon>
    </lineage>
</organism>
<sequence length="126" mass="13645">MFSSPAYAQAAESAQMSDPTGGFGLIIIMVAVFWFLIIRPQNKKMKEHREMVSNVARGDSVVTAGGLIGKVTKVKADDNEVEVELADGVRVRVVKSTLSDVRAKSEPAKPAEKKAAEKKAAKKEEK</sequence>
<evidence type="ECO:0000256" key="14">
    <source>
        <dbReference type="SAM" id="Phobius"/>
    </source>
</evidence>
<dbReference type="InterPro" id="IPR003849">
    <property type="entry name" value="Preprotein_translocase_YajC"/>
</dbReference>
<reference evidence="15 16" key="1">
    <citation type="submission" date="2016-10" db="EMBL/GenBank/DDBJ databases">
        <authorList>
            <person name="de Groot N.N."/>
        </authorList>
    </citation>
    <scope>NUCLEOTIDE SEQUENCE [LARGE SCALE GENOMIC DNA]</scope>
    <source>
        <strain evidence="15 16">CGMCC 1.9109</strain>
    </source>
</reference>
<keyword evidence="8 14" id="KW-0812">Transmembrane</keyword>
<evidence type="ECO:0000256" key="8">
    <source>
        <dbReference type="ARBA" id="ARBA00022692"/>
    </source>
</evidence>
<name>A0A1G6VRZ4_9PROT</name>
<evidence type="ECO:0000256" key="9">
    <source>
        <dbReference type="ARBA" id="ARBA00022927"/>
    </source>
</evidence>
<keyword evidence="9" id="KW-0653">Protein transport</keyword>
<evidence type="ECO:0000256" key="7">
    <source>
        <dbReference type="ARBA" id="ARBA00022475"/>
    </source>
</evidence>
<dbReference type="GO" id="GO:0015031">
    <property type="term" value="P:protein transport"/>
    <property type="evidence" value="ECO:0007669"/>
    <property type="project" value="UniProtKB-KW"/>
</dbReference>
<keyword evidence="12 14" id="KW-0472">Membrane</keyword>
<dbReference type="EMBL" id="FNAK01000002">
    <property type="protein sequence ID" value="SDD56183.1"/>
    <property type="molecule type" value="Genomic_DNA"/>
</dbReference>